<dbReference type="Pfam" id="PF03466">
    <property type="entry name" value="LysR_substrate"/>
    <property type="match status" value="1"/>
</dbReference>
<reference evidence="6 7" key="1">
    <citation type="submission" date="2014-02" db="EMBL/GenBank/DDBJ databases">
        <title>Comparative genomics and transcriptomics to identify genetic mechanisms underlying the emergence of carbapenem resistant Acinetobacter baumannii (CRAb).</title>
        <authorList>
            <person name="Harris A.D."/>
            <person name="Johnson K.J."/>
            <person name="George J."/>
            <person name="Shefchek K."/>
            <person name="Daugherty S.C."/>
            <person name="Parankush S."/>
            <person name="Sadzewicz L."/>
            <person name="Tallon L."/>
            <person name="Sengamalay N."/>
            <person name="Hazen T.H."/>
            <person name="Rasko D.A."/>
        </authorList>
    </citation>
    <scope>NUCLEOTIDE SEQUENCE [LARGE SCALE GENOMIC DNA]</scope>
    <source>
        <strain evidence="6 7">99063</strain>
    </source>
</reference>
<dbReference type="AlphaFoldDB" id="A0A009SLZ8"/>
<keyword evidence="2" id="KW-0805">Transcription regulation</keyword>
<dbReference type="SUPFAM" id="SSF46785">
    <property type="entry name" value="Winged helix' DNA-binding domain"/>
    <property type="match status" value="1"/>
</dbReference>
<dbReference type="Pfam" id="PF00126">
    <property type="entry name" value="HTH_1"/>
    <property type="match status" value="1"/>
</dbReference>
<evidence type="ECO:0000256" key="2">
    <source>
        <dbReference type="ARBA" id="ARBA00023015"/>
    </source>
</evidence>
<proteinExistence type="inferred from homology"/>
<feature type="domain" description="HTH lysR-type" evidence="5">
    <location>
        <begin position="12"/>
        <end position="64"/>
    </location>
</feature>
<dbReference type="EMBL" id="JEXJ01000001">
    <property type="protein sequence ID" value="EXC54012.1"/>
    <property type="molecule type" value="Genomic_DNA"/>
</dbReference>
<dbReference type="Gene3D" id="3.40.190.290">
    <property type="match status" value="1"/>
</dbReference>
<keyword evidence="3" id="KW-0238">DNA-binding</keyword>
<sequence length="301" mass="34490">MSYFDINRSGELAIFIRVVELGSFSAVARACNMTPSAVSKLISRLEKRLGVRLLNRSTRQFQLTSEGCQFYEQGIQILNDLDELEQSVTANHTPKGRIRIHTSFSYWTHFLLPCISLFNQRYPEIELEAHLSDEVINLVEQRIDVAVRTGPLKSSNLVARSLGSTYKQYVCSPVYIEKYGCPEHPDELHEHQLLDVSYQRQNKTWLFKKATQEISLTPSKVLKVNHGEAILQLALAGAGIAQLNEFQIRNALQQKQLVKILEDWNIHASEEFHAVWIGHDKYVPNRVRTFLDFLVEHASIN</sequence>
<dbReference type="PANTHER" id="PTHR30537:SF71">
    <property type="entry name" value="TRANSCRIPTIONAL REGULATORY PROTEIN"/>
    <property type="match status" value="1"/>
</dbReference>
<dbReference type="InterPro" id="IPR058163">
    <property type="entry name" value="LysR-type_TF_proteobact-type"/>
</dbReference>
<evidence type="ECO:0000313" key="7">
    <source>
        <dbReference type="Proteomes" id="UP000020735"/>
    </source>
</evidence>
<dbReference type="GO" id="GO:0043565">
    <property type="term" value="F:sequence-specific DNA binding"/>
    <property type="evidence" value="ECO:0007669"/>
    <property type="project" value="TreeGrafter"/>
</dbReference>
<dbReference type="SUPFAM" id="SSF53850">
    <property type="entry name" value="Periplasmic binding protein-like II"/>
    <property type="match status" value="1"/>
</dbReference>
<evidence type="ECO:0000256" key="3">
    <source>
        <dbReference type="ARBA" id="ARBA00023125"/>
    </source>
</evidence>
<gene>
    <name evidence="6" type="ORF">J529_0108</name>
</gene>
<dbReference type="Gene3D" id="1.10.10.10">
    <property type="entry name" value="Winged helix-like DNA-binding domain superfamily/Winged helix DNA-binding domain"/>
    <property type="match status" value="1"/>
</dbReference>
<organism evidence="6 7">
    <name type="scientific">Acinetobacter baumannii 99063</name>
    <dbReference type="NCBI Taxonomy" id="1310630"/>
    <lineage>
        <taxon>Bacteria</taxon>
        <taxon>Pseudomonadati</taxon>
        <taxon>Pseudomonadota</taxon>
        <taxon>Gammaproteobacteria</taxon>
        <taxon>Moraxellales</taxon>
        <taxon>Moraxellaceae</taxon>
        <taxon>Acinetobacter</taxon>
        <taxon>Acinetobacter calcoaceticus/baumannii complex</taxon>
    </lineage>
</organism>
<comment type="caution">
    <text evidence="6">The sequence shown here is derived from an EMBL/GenBank/DDBJ whole genome shotgun (WGS) entry which is preliminary data.</text>
</comment>
<keyword evidence="4" id="KW-0804">Transcription</keyword>
<dbReference type="PROSITE" id="PS50931">
    <property type="entry name" value="HTH_LYSR"/>
    <property type="match status" value="1"/>
</dbReference>
<comment type="similarity">
    <text evidence="1">Belongs to the LysR transcriptional regulatory family.</text>
</comment>
<protein>
    <submittedName>
        <fullName evidence="6">Bacterial regulatory helix-turn-helix, lysR family protein</fullName>
    </submittedName>
</protein>
<dbReference type="PATRIC" id="fig|1310630.3.peg.108"/>
<dbReference type="InterPro" id="IPR036388">
    <property type="entry name" value="WH-like_DNA-bd_sf"/>
</dbReference>
<dbReference type="GO" id="GO:0003700">
    <property type="term" value="F:DNA-binding transcription factor activity"/>
    <property type="evidence" value="ECO:0007669"/>
    <property type="project" value="InterPro"/>
</dbReference>
<name>A0A009SLZ8_ACIBA</name>
<accession>A0A009SLZ8</accession>
<evidence type="ECO:0000256" key="4">
    <source>
        <dbReference type="ARBA" id="ARBA00023163"/>
    </source>
</evidence>
<dbReference type="PANTHER" id="PTHR30537">
    <property type="entry name" value="HTH-TYPE TRANSCRIPTIONAL REGULATOR"/>
    <property type="match status" value="1"/>
</dbReference>
<dbReference type="FunFam" id="1.10.10.10:FF:000001">
    <property type="entry name" value="LysR family transcriptional regulator"/>
    <property type="match status" value="1"/>
</dbReference>
<evidence type="ECO:0000259" key="5">
    <source>
        <dbReference type="PROSITE" id="PS50931"/>
    </source>
</evidence>
<evidence type="ECO:0000313" key="6">
    <source>
        <dbReference type="EMBL" id="EXC54012.1"/>
    </source>
</evidence>
<dbReference type="InterPro" id="IPR036390">
    <property type="entry name" value="WH_DNA-bd_sf"/>
</dbReference>
<dbReference type="Proteomes" id="UP000020735">
    <property type="component" value="Unassembled WGS sequence"/>
</dbReference>
<dbReference type="CDD" id="cd08422">
    <property type="entry name" value="PBP2_CrgA_like"/>
    <property type="match status" value="1"/>
</dbReference>
<evidence type="ECO:0000256" key="1">
    <source>
        <dbReference type="ARBA" id="ARBA00009437"/>
    </source>
</evidence>
<dbReference type="InterPro" id="IPR000847">
    <property type="entry name" value="LysR_HTH_N"/>
</dbReference>
<dbReference type="InterPro" id="IPR005119">
    <property type="entry name" value="LysR_subst-bd"/>
</dbReference>
<dbReference type="RefSeq" id="WP_000119790.1">
    <property type="nucleotide sequence ID" value="NZ_JEXJ01000001.1"/>
</dbReference>
<dbReference type="GO" id="GO:0006351">
    <property type="term" value="P:DNA-templated transcription"/>
    <property type="evidence" value="ECO:0007669"/>
    <property type="project" value="TreeGrafter"/>
</dbReference>